<proteinExistence type="predicted"/>
<evidence type="ECO:0000313" key="3">
    <source>
        <dbReference type="EMBL" id="KAJ6056963.1"/>
    </source>
</evidence>
<dbReference type="Proteomes" id="UP001219568">
    <property type="component" value="Unassembled WGS sequence"/>
</dbReference>
<keyword evidence="5" id="KW-1185">Reference proteome</keyword>
<feature type="coiled-coil region" evidence="1">
    <location>
        <begin position="2"/>
        <end position="70"/>
    </location>
</feature>
<name>A0AAD6IMB0_PENCN</name>
<protein>
    <submittedName>
        <fullName evidence="3">Uncharacterized protein</fullName>
    </submittedName>
</protein>
<feature type="region of interest" description="Disordered" evidence="2">
    <location>
        <begin position="79"/>
        <end position="99"/>
    </location>
</feature>
<evidence type="ECO:0000313" key="5">
    <source>
        <dbReference type="Proteomes" id="UP001219568"/>
    </source>
</evidence>
<evidence type="ECO:0000256" key="1">
    <source>
        <dbReference type="SAM" id="Coils"/>
    </source>
</evidence>
<evidence type="ECO:0000313" key="4">
    <source>
        <dbReference type="EMBL" id="KAJ6057023.1"/>
    </source>
</evidence>
<organism evidence="3 5">
    <name type="scientific">Penicillium canescens</name>
    <dbReference type="NCBI Taxonomy" id="5083"/>
    <lineage>
        <taxon>Eukaryota</taxon>
        <taxon>Fungi</taxon>
        <taxon>Dikarya</taxon>
        <taxon>Ascomycota</taxon>
        <taxon>Pezizomycotina</taxon>
        <taxon>Eurotiomycetes</taxon>
        <taxon>Eurotiomycetidae</taxon>
        <taxon>Eurotiales</taxon>
        <taxon>Aspergillaceae</taxon>
        <taxon>Penicillium</taxon>
    </lineage>
</organism>
<dbReference type="AlphaFoldDB" id="A0AAD6IMB0"/>
<dbReference type="EMBL" id="JAQJZL010000001">
    <property type="protein sequence ID" value="KAJ6057023.1"/>
    <property type="molecule type" value="Genomic_DNA"/>
</dbReference>
<evidence type="ECO:0000256" key="2">
    <source>
        <dbReference type="SAM" id="MobiDB-lite"/>
    </source>
</evidence>
<keyword evidence="1" id="KW-0175">Coiled coil</keyword>
<accession>A0AAD6IMB0</accession>
<gene>
    <name evidence="3" type="ORF">N7460_000237</name>
    <name evidence="4" type="ORF">N7460_000297</name>
</gene>
<reference evidence="3" key="1">
    <citation type="journal article" date="2023" name="IMA Fungus">
        <title>Comparative genomic study of the Penicillium genus elucidates a diverse pangenome and 15 lateral gene transfer events.</title>
        <authorList>
            <person name="Petersen C."/>
            <person name="Sorensen T."/>
            <person name="Nielsen M.R."/>
            <person name="Sondergaard T.E."/>
            <person name="Sorensen J.L."/>
            <person name="Fitzpatrick D.A."/>
            <person name="Frisvad J.C."/>
            <person name="Nielsen K.L."/>
        </authorList>
    </citation>
    <scope>NUCLEOTIDE SEQUENCE</scope>
    <source>
        <strain evidence="3">IBT 15450</strain>
    </source>
</reference>
<dbReference type="EMBL" id="JAQJZL010000001">
    <property type="protein sequence ID" value="KAJ6056963.1"/>
    <property type="molecule type" value="Genomic_DNA"/>
</dbReference>
<reference evidence="3" key="2">
    <citation type="submission" date="2023-01" db="EMBL/GenBank/DDBJ databases">
        <authorList>
            <person name="Petersen C."/>
        </authorList>
    </citation>
    <scope>NUCLEOTIDE SEQUENCE</scope>
    <source>
        <strain evidence="3">IBT 15450</strain>
    </source>
</reference>
<sequence length="99" mass="11451">MHQQLDLENETALNEVRHLKEEITRLKQSHMPVNPSTHVVMPLAALDDMKQNLQRHVKQITSRLDSSIKETENRRRAYLRTASGRPEHLTGGQIDRPAH</sequence>
<comment type="caution">
    <text evidence="3">The sequence shown here is derived from an EMBL/GenBank/DDBJ whole genome shotgun (WGS) entry which is preliminary data.</text>
</comment>